<evidence type="ECO:0000256" key="4">
    <source>
        <dbReference type="ARBA" id="ARBA00023136"/>
    </source>
</evidence>
<organism evidence="11 12">
    <name type="scientific">Vogesella indigofera</name>
    <name type="common">Pseudomonas indigofera</name>
    <dbReference type="NCBI Taxonomy" id="45465"/>
    <lineage>
        <taxon>Bacteria</taxon>
        <taxon>Pseudomonadati</taxon>
        <taxon>Pseudomonadota</taxon>
        <taxon>Betaproteobacteria</taxon>
        <taxon>Neisseriales</taxon>
        <taxon>Chromobacteriaceae</taxon>
        <taxon>Vogesella</taxon>
    </lineage>
</organism>
<protein>
    <submittedName>
        <fullName evidence="11">Methyl-accepting chemotaxis protein</fullName>
    </submittedName>
</protein>
<evidence type="ECO:0000259" key="10">
    <source>
        <dbReference type="PROSITE" id="PS50885"/>
    </source>
</evidence>
<dbReference type="EMBL" id="RBID01000013">
    <property type="protein sequence ID" value="RKQ59972.1"/>
    <property type="molecule type" value="Genomic_DNA"/>
</dbReference>
<dbReference type="SMART" id="SM00283">
    <property type="entry name" value="MA"/>
    <property type="match status" value="1"/>
</dbReference>
<evidence type="ECO:0000256" key="3">
    <source>
        <dbReference type="ARBA" id="ARBA00022989"/>
    </source>
</evidence>
<feature type="domain" description="HAMP" evidence="10">
    <location>
        <begin position="196"/>
        <end position="248"/>
    </location>
</feature>
<keyword evidence="4 8" id="KW-0472">Membrane</keyword>
<dbReference type="SUPFAM" id="SSF58104">
    <property type="entry name" value="Methyl-accepting chemotaxis protein (MCP) signaling domain"/>
    <property type="match status" value="1"/>
</dbReference>
<feature type="domain" description="Methyl-accepting transducer" evidence="9">
    <location>
        <begin position="253"/>
        <end position="489"/>
    </location>
</feature>
<evidence type="ECO:0000256" key="8">
    <source>
        <dbReference type="SAM" id="Phobius"/>
    </source>
</evidence>
<feature type="transmembrane region" description="Helical" evidence="8">
    <location>
        <begin position="172"/>
        <end position="194"/>
    </location>
</feature>
<dbReference type="Gene3D" id="1.10.287.950">
    <property type="entry name" value="Methyl-accepting chemotaxis protein"/>
    <property type="match status" value="1"/>
</dbReference>
<evidence type="ECO:0000256" key="5">
    <source>
        <dbReference type="ARBA" id="ARBA00023224"/>
    </source>
</evidence>
<dbReference type="InterPro" id="IPR004089">
    <property type="entry name" value="MCPsignal_dom"/>
</dbReference>
<evidence type="ECO:0000256" key="7">
    <source>
        <dbReference type="PROSITE-ProRule" id="PRU00284"/>
    </source>
</evidence>
<comment type="caution">
    <text evidence="11">The sequence shown here is derived from an EMBL/GenBank/DDBJ whole genome shotgun (WGS) entry which is preliminary data.</text>
</comment>
<dbReference type="InterPro" id="IPR004090">
    <property type="entry name" value="Chemotax_Me-accpt_rcpt"/>
</dbReference>
<dbReference type="CDD" id="cd06225">
    <property type="entry name" value="HAMP"/>
    <property type="match status" value="1"/>
</dbReference>
<evidence type="ECO:0000259" key="9">
    <source>
        <dbReference type="PROSITE" id="PS50111"/>
    </source>
</evidence>
<dbReference type="GO" id="GO:0007165">
    <property type="term" value="P:signal transduction"/>
    <property type="evidence" value="ECO:0007669"/>
    <property type="project" value="UniProtKB-KW"/>
</dbReference>
<dbReference type="Pfam" id="PF00672">
    <property type="entry name" value="HAMP"/>
    <property type="match status" value="1"/>
</dbReference>
<dbReference type="GO" id="GO:0006935">
    <property type="term" value="P:chemotaxis"/>
    <property type="evidence" value="ECO:0007669"/>
    <property type="project" value="InterPro"/>
</dbReference>
<dbReference type="AlphaFoldDB" id="A0A495BFU2"/>
<feature type="transmembrane region" description="Helical" evidence="8">
    <location>
        <begin position="6"/>
        <end position="24"/>
    </location>
</feature>
<evidence type="ECO:0000256" key="6">
    <source>
        <dbReference type="ARBA" id="ARBA00029447"/>
    </source>
</evidence>
<keyword evidence="2 8" id="KW-0812">Transmembrane</keyword>
<dbReference type="PROSITE" id="PS51257">
    <property type="entry name" value="PROKAR_LIPOPROTEIN"/>
    <property type="match status" value="1"/>
</dbReference>
<evidence type="ECO:0000313" key="12">
    <source>
        <dbReference type="Proteomes" id="UP000279384"/>
    </source>
</evidence>
<reference evidence="11 12" key="1">
    <citation type="submission" date="2018-10" db="EMBL/GenBank/DDBJ databases">
        <title>Genomic Encyclopedia of Type Strains, Phase IV (KMG-IV): sequencing the most valuable type-strain genomes for metagenomic binning, comparative biology and taxonomic classification.</title>
        <authorList>
            <person name="Goeker M."/>
        </authorList>
    </citation>
    <scope>NUCLEOTIDE SEQUENCE [LARGE SCALE GENOMIC DNA]</scope>
    <source>
        <strain evidence="11 12">DSM 3303</strain>
    </source>
</reference>
<keyword evidence="5 7" id="KW-0807">Transducer</keyword>
<dbReference type="PRINTS" id="PR00260">
    <property type="entry name" value="CHEMTRNSDUCR"/>
</dbReference>
<evidence type="ECO:0000313" key="11">
    <source>
        <dbReference type="EMBL" id="RKQ59972.1"/>
    </source>
</evidence>
<dbReference type="PANTHER" id="PTHR32089:SF119">
    <property type="entry name" value="METHYL-ACCEPTING CHEMOTAXIS PROTEIN CTPL"/>
    <property type="match status" value="1"/>
</dbReference>
<keyword evidence="3 8" id="KW-1133">Transmembrane helix</keyword>
<dbReference type="SMART" id="SM00304">
    <property type="entry name" value="HAMP"/>
    <property type="match status" value="1"/>
</dbReference>
<comment type="subcellular location">
    <subcellularLocation>
        <location evidence="1">Membrane</location>
        <topology evidence="1">Multi-pass membrane protein</topology>
    </subcellularLocation>
</comment>
<name>A0A495BFU2_VOGIN</name>
<dbReference type="Proteomes" id="UP000279384">
    <property type="component" value="Unassembled WGS sequence"/>
</dbReference>
<dbReference type="PROSITE" id="PS50111">
    <property type="entry name" value="CHEMOTAXIS_TRANSDUC_2"/>
    <property type="match status" value="1"/>
</dbReference>
<evidence type="ECO:0000256" key="1">
    <source>
        <dbReference type="ARBA" id="ARBA00004141"/>
    </source>
</evidence>
<gene>
    <name evidence="11" type="ORF">C8E02_1314</name>
</gene>
<dbReference type="Pfam" id="PF00015">
    <property type="entry name" value="MCPsignal"/>
    <property type="match status" value="1"/>
</dbReference>
<sequence>MTLVKRLWLTVAFTLGCLIVVMLLSSQQLFSLRHQFADYRERQQLSTHLQTLKAEVLSLARADPLLEDTAPRLARVQQNVAKLIPAISQALPPASRQAFAGKAQGYWQEFAKNLRSALTIAETAPEDALSIPERAYSLSIMPLVNLIDSTLDNEQRQLASAESAMAQAMLQLVLLVLGPLGVASVAVVLSQVLLAQRLKKQIAAMQHAADLLGEGQLSTRLPVSGRDELSQAAGHINRFLDKLSELLGTVRSNAAGSEREAQDILDLTHHVIGTTRQQAETAEHSNHAANAVASSAEEIVSHIRRALQDANTATERTAHARELAGDTAGTLQALAGRIQGAVGETEQLKHAIADIAQISNMIRDVAEQTNLLALNAAIEAARAGEHGRGFAVVADEVRKLSERTSSATAGIFDTLLRIEGATKALAATMDAAHQASHGSVVAQTTLGEALLSMDSALVTINQVLREVAEASHQQSQAGGHIRSRGSEVSALASDIFGKMESLAPAMGRWREVSAQMNRDLAWFRIDSQTGAAVPFSANKPRFESRNSDAA</sequence>
<accession>A0A495BFU2</accession>
<dbReference type="InterPro" id="IPR003660">
    <property type="entry name" value="HAMP_dom"/>
</dbReference>
<dbReference type="RefSeq" id="WP_120810147.1">
    <property type="nucleotide sequence ID" value="NZ_RBID01000013.1"/>
</dbReference>
<evidence type="ECO:0000256" key="2">
    <source>
        <dbReference type="ARBA" id="ARBA00022692"/>
    </source>
</evidence>
<dbReference type="GO" id="GO:0004888">
    <property type="term" value="F:transmembrane signaling receptor activity"/>
    <property type="evidence" value="ECO:0007669"/>
    <property type="project" value="InterPro"/>
</dbReference>
<proteinExistence type="inferred from homology"/>
<dbReference type="GO" id="GO:0016020">
    <property type="term" value="C:membrane"/>
    <property type="evidence" value="ECO:0007669"/>
    <property type="project" value="UniProtKB-SubCell"/>
</dbReference>
<comment type="similarity">
    <text evidence="6">Belongs to the methyl-accepting chemotaxis (MCP) protein family.</text>
</comment>
<dbReference type="PROSITE" id="PS50885">
    <property type="entry name" value="HAMP"/>
    <property type="match status" value="1"/>
</dbReference>
<dbReference type="PANTHER" id="PTHR32089">
    <property type="entry name" value="METHYL-ACCEPTING CHEMOTAXIS PROTEIN MCPB"/>
    <property type="match status" value="1"/>
</dbReference>